<evidence type="ECO:0000313" key="1">
    <source>
        <dbReference type="EMBL" id="KAK7959868.1"/>
    </source>
</evidence>
<name>A0ABR1QND3_9PEZI</name>
<organism evidence="1 2">
    <name type="scientific">Apiospora aurea</name>
    <dbReference type="NCBI Taxonomy" id="335848"/>
    <lineage>
        <taxon>Eukaryota</taxon>
        <taxon>Fungi</taxon>
        <taxon>Dikarya</taxon>
        <taxon>Ascomycota</taxon>
        <taxon>Pezizomycotina</taxon>
        <taxon>Sordariomycetes</taxon>
        <taxon>Xylariomycetidae</taxon>
        <taxon>Amphisphaeriales</taxon>
        <taxon>Apiosporaceae</taxon>
        <taxon>Apiospora</taxon>
    </lineage>
</organism>
<reference evidence="1 2" key="1">
    <citation type="submission" date="2023-01" db="EMBL/GenBank/DDBJ databases">
        <title>Analysis of 21 Apiospora genomes using comparative genomics revels a genus with tremendous synthesis potential of carbohydrate active enzymes and secondary metabolites.</title>
        <authorList>
            <person name="Sorensen T."/>
        </authorList>
    </citation>
    <scope>NUCLEOTIDE SEQUENCE [LARGE SCALE GENOMIC DNA]</scope>
    <source>
        <strain evidence="1 2">CBS 24483</strain>
    </source>
</reference>
<accession>A0ABR1QND3</accession>
<gene>
    <name evidence="1" type="ORF">PG986_004722</name>
</gene>
<keyword evidence="2" id="KW-1185">Reference proteome</keyword>
<dbReference type="RefSeq" id="XP_066703571.1">
    <property type="nucleotide sequence ID" value="XM_066840944.1"/>
</dbReference>
<proteinExistence type="predicted"/>
<dbReference type="GeneID" id="92074006"/>
<sequence>MLGKIRKNFVAMGDYTIQWNIPSTDDLRNVGDAHGYEAYCMCRSNVDSVAGHGMFETLAALSELEELAAKAMCDNLGVEKVLNQPTLSDHRRRVPRGKLPSPLSFVISSLKPDGMLQPPIASTDTGS</sequence>
<evidence type="ECO:0000313" key="2">
    <source>
        <dbReference type="Proteomes" id="UP001391051"/>
    </source>
</evidence>
<protein>
    <submittedName>
        <fullName evidence="1">Uncharacterized protein</fullName>
    </submittedName>
</protein>
<comment type="caution">
    <text evidence="1">The sequence shown here is derived from an EMBL/GenBank/DDBJ whole genome shotgun (WGS) entry which is preliminary data.</text>
</comment>
<dbReference type="EMBL" id="JAQQWE010000003">
    <property type="protein sequence ID" value="KAK7959868.1"/>
    <property type="molecule type" value="Genomic_DNA"/>
</dbReference>
<dbReference type="Proteomes" id="UP001391051">
    <property type="component" value="Unassembled WGS sequence"/>
</dbReference>